<evidence type="ECO:0000259" key="1">
    <source>
        <dbReference type="Pfam" id="PF25019"/>
    </source>
</evidence>
<comment type="caution">
    <text evidence="2">The sequence shown here is derived from an EMBL/GenBank/DDBJ whole genome shotgun (WGS) entry which is preliminary data.</text>
</comment>
<protein>
    <recommendedName>
        <fullName evidence="1">R13L1/DRL21-like LRR repeat region domain-containing protein</fullName>
    </recommendedName>
</protein>
<dbReference type="EMBL" id="JAWXYG010000002">
    <property type="protein sequence ID" value="KAK4279646.1"/>
    <property type="molecule type" value="Genomic_DNA"/>
</dbReference>
<dbReference type="Pfam" id="PF25019">
    <property type="entry name" value="LRR_R13L1-DRL21"/>
    <property type="match status" value="1"/>
</dbReference>
<dbReference type="PANTHER" id="PTHR47186">
    <property type="entry name" value="LEUCINE-RICH REPEAT-CONTAINING PROTEIN 57"/>
    <property type="match status" value="1"/>
</dbReference>
<sequence length="456" mass="51356">MELPKRLHDLINLRYLDITGTCFKWMPLHMSKLRNLQKLSDFFLGNQHGSVIGELGELNDLHGSLFIHGLEHIVDHKDSERAKLKEKSCLDKLSLDWCGSGDTDDSQLEKKILASLQPNTNLKELVIHGYPGTEFPKWIGDNSFFNMVSLQLKGCKYCCKLPALGQLPSLKELRISRFDGLISIGTEFFGNETHFSAVTKSFPALEILRFEHMSAWEKWSHDADTGFRAFSQLRELHIQSCAKLTGDLPCNLPSLKLLIIADCNQLLCSLPTAPDLRVLNIQNCGNLEFPVHGPHCYLFLTSMYLLESFDSLKFLPLDLSPNLKSLDIWGCKNLEALTVSESDAASPPNLPSLRSVSIRHCPKLASFPKGALSAPKLTLLTINYCEKLKSLPEQMHLLMPSLKEVQLRGCPLMESSDVRPLRIRICDKLREEKQNLSDPIFASFKRLSPICSPSSR</sequence>
<reference evidence="2" key="1">
    <citation type="submission" date="2023-10" db="EMBL/GenBank/DDBJ databases">
        <title>Chromosome-level genome of the transformable northern wattle, Acacia crassicarpa.</title>
        <authorList>
            <person name="Massaro I."/>
            <person name="Sinha N.R."/>
            <person name="Poethig S."/>
            <person name="Leichty A.R."/>
        </authorList>
    </citation>
    <scope>NUCLEOTIDE SEQUENCE</scope>
    <source>
        <strain evidence="2">Acra3RX</strain>
        <tissue evidence="2">Leaf</tissue>
    </source>
</reference>
<evidence type="ECO:0000313" key="3">
    <source>
        <dbReference type="Proteomes" id="UP001293593"/>
    </source>
</evidence>
<dbReference type="InterPro" id="IPR032675">
    <property type="entry name" value="LRR_dom_sf"/>
</dbReference>
<proteinExistence type="predicted"/>
<evidence type="ECO:0000313" key="2">
    <source>
        <dbReference type="EMBL" id="KAK4279646.1"/>
    </source>
</evidence>
<gene>
    <name evidence="2" type="ORF">QN277_011390</name>
</gene>
<dbReference type="Gene3D" id="3.80.10.10">
    <property type="entry name" value="Ribonuclease Inhibitor"/>
    <property type="match status" value="2"/>
</dbReference>
<dbReference type="SUPFAM" id="SSF52058">
    <property type="entry name" value="L domain-like"/>
    <property type="match status" value="2"/>
</dbReference>
<dbReference type="Proteomes" id="UP001293593">
    <property type="component" value="Unassembled WGS sequence"/>
</dbReference>
<keyword evidence="3" id="KW-1185">Reference proteome</keyword>
<feature type="domain" description="R13L1/DRL21-like LRR repeat region" evidence="1">
    <location>
        <begin position="52"/>
        <end position="177"/>
    </location>
</feature>
<organism evidence="2 3">
    <name type="scientific">Acacia crassicarpa</name>
    <name type="common">northern wattle</name>
    <dbReference type="NCBI Taxonomy" id="499986"/>
    <lineage>
        <taxon>Eukaryota</taxon>
        <taxon>Viridiplantae</taxon>
        <taxon>Streptophyta</taxon>
        <taxon>Embryophyta</taxon>
        <taxon>Tracheophyta</taxon>
        <taxon>Spermatophyta</taxon>
        <taxon>Magnoliopsida</taxon>
        <taxon>eudicotyledons</taxon>
        <taxon>Gunneridae</taxon>
        <taxon>Pentapetalae</taxon>
        <taxon>rosids</taxon>
        <taxon>fabids</taxon>
        <taxon>Fabales</taxon>
        <taxon>Fabaceae</taxon>
        <taxon>Caesalpinioideae</taxon>
        <taxon>mimosoid clade</taxon>
        <taxon>Acacieae</taxon>
        <taxon>Acacia</taxon>
    </lineage>
</organism>
<dbReference type="InterPro" id="IPR056789">
    <property type="entry name" value="LRR_R13L1-DRL21"/>
</dbReference>
<dbReference type="AlphaFoldDB" id="A0AAE1MYQ3"/>
<name>A0AAE1MYQ3_9FABA</name>
<dbReference type="PANTHER" id="PTHR47186:SF26">
    <property type="entry name" value="LEUCINE-RICH REPEAT DOMAIN, L DOMAIN-CONTAINING PROTEIN-RELATED"/>
    <property type="match status" value="1"/>
</dbReference>
<accession>A0AAE1MYQ3</accession>